<dbReference type="RefSeq" id="WP_176965712.1">
    <property type="nucleotide sequence ID" value="NZ_CP058215.1"/>
</dbReference>
<evidence type="ECO:0000313" key="2">
    <source>
        <dbReference type="Proteomes" id="UP000509594"/>
    </source>
</evidence>
<gene>
    <name evidence="1" type="ORF">HWN40_10660</name>
</gene>
<dbReference type="KEGG" id="mzi:HWN40_10660"/>
<dbReference type="GeneID" id="55822141"/>
<dbReference type="AlphaFoldDB" id="A0A7D5E9R2"/>
<sequence length="49" mass="5348">MEVELTVDGKNIEINRFVQDILGSTVVGATGTLRGVEDDCTEIVLKIKK</sequence>
<dbReference type="EMBL" id="CP058215">
    <property type="protein sequence ID" value="QLC50657.1"/>
    <property type="molecule type" value="Genomic_DNA"/>
</dbReference>
<protein>
    <submittedName>
        <fullName evidence="1">Uncharacterized protein</fullName>
    </submittedName>
</protein>
<evidence type="ECO:0000313" key="1">
    <source>
        <dbReference type="EMBL" id="QLC50657.1"/>
    </source>
</evidence>
<dbReference type="Proteomes" id="UP000509594">
    <property type="component" value="Chromosome"/>
</dbReference>
<accession>A0A7D5E9R2</accession>
<reference evidence="1 2" key="1">
    <citation type="submission" date="2020-06" db="EMBL/GenBank/DDBJ databases">
        <title>Methanolobus halotolerans sp. nov., isolated from a saline lake Tus in Siberia.</title>
        <authorList>
            <person name="Shen Y."/>
            <person name="Chen S.-C."/>
            <person name="Lai M.-C."/>
            <person name="Huang H.-H."/>
            <person name="Chiu H.-H."/>
            <person name="Tang S.-L."/>
            <person name="Rogozin D.Y."/>
            <person name="Degermendzhy A.G."/>
        </authorList>
    </citation>
    <scope>NUCLEOTIDE SEQUENCE [LARGE SCALE GENOMIC DNA]</scope>
    <source>
        <strain evidence="1 2">DSM 21339</strain>
    </source>
</reference>
<proteinExistence type="predicted"/>
<name>A0A7D5E9R2_9EURY</name>
<keyword evidence="2" id="KW-1185">Reference proteome</keyword>
<organism evidence="1 2">
    <name type="scientific">Methanolobus zinderi</name>
    <dbReference type="NCBI Taxonomy" id="536044"/>
    <lineage>
        <taxon>Archaea</taxon>
        <taxon>Methanobacteriati</taxon>
        <taxon>Methanobacteriota</taxon>
        <taxon>Stenosarchaea group</taxon>
        <taxon>Methanomicrobia</taxon>
        <taxon>Methanosarcinales</taxon>
        <taxon>Methanosarcinaceae</taxon>
        <taxon>Methanolobus</taxon>
    </lineage>
</organism>
<dbReference type="OrthoDB" id="9014at2157"/>